<feature type="transmembrane region" description="Helical" evidence="1">
    <location>
        <begin position="121"/>
        <end position="141"/>
    </location>
</feature>
<keyword evidence="1" id="KW-1133">Transmembrane helix</keyword>
<accession>A0A6G9I8T3</accession>
<evidence type="ECO:0000313" key="3">
    <source>
        <dbReference type="Proteomes" id="UP000501168"/>
    </source>
</evidence>
<gene>
    <name evidence="2" type="ORF">IPMB12_00375</name>
</gene>
<feature type="transmembrane region" description="Helical" evidence="1">
    <location>
        <begin position="88"/>
        <end position="115"/>
    </location>
</feature>
<dbReference type="InterPro" id="IPR009476">
    <property type="entry name" value="DUF1097"/>
</dbReference>
<protein>
    <submittedName>
        <fullName evidence="2">DUF1097 family protein</fullName>
    </submittedName>
</protein>
<keyword evidence="1" id="KW-0812">Transmembrane</keyword>
<reference evidence="2 3" key="1">
    <citation type="submission" date="2020-03" db="EMBL/GenBank/DDBJ databases">
        <title>Complete genome sequence of Orbus sp. IPMB12 (BCRC 80908).</title>
        <authorList>
            <person name="Lo W.-S."/>
            <person name="Chang T.-H."/>
            <person name="Kuo C.-H."/>
        </authorList>
    </citation>
    <scope>NUCLEOTIDE SEQUENCE [LARGE SCALE GENOMIC DNA]</scope>
    <source>
        <strain evidence="2 3">IPMB12</strain>
    </source>
</reference>
<dbReference type="EMBL" id="CP050253">
    <property type="protein sequence ID" value="QIQ20267.1"/>
    <property type="molecule type" value="Genomic_DNA"/>
</dbReference>
<organism evidence="2 3">
    <name type="scientific">Zophobihabitans entericus</name>
    <dbReference type="NCBI Taxonomy" id="1635327"/>
    <lineage>
        <taxon>Bacteria</taxon>
        <taxon>Pseudomonadati</taxon>
        <taxon>Pseudomonadota</taxon>
        <taxon>Gammaproteobacteria</taxon>
        <taxon>Orbales</taxon>
        <taxon>Orbaceae</taxon>
        <taxon>Zophobihabitans</taxon>
    </lineage>
</organism>
<sequence length="151" mass="16010">MHKSILAALITAILSAVLVWFSAYLGLPFWMCLLGGAASFAIPKSGLAGLLTTLLTTLLGVLFGVLLLKGTPLLPHFAYQREILIGLLVFILYLSTRAGLLAFFTGSVIGFAVLVASQGNWMIVCQALVIGVLFGFIAKSLNQLVAGENIK</sequence>
<keyword evidence="3" id="KW-1185">Reference proteome</keyword>
<evidence type="ECO:0000256" key="1">
    <source>
        <dbReference type="SAM" id="Phobius"/>
    </source>
</evidence>
<feature type="transmembrane region" description="Helical" evidence="1">
    <location>
        <begin position="7"/>
        <end position="27"/>
    </location>
</feature>
<dbReference type="Pfam" id="PF06496">
    <property type="entry name" value="DUF1097"/>
    <property type="match status" value="1"/>
</dbReference>
<name>A0A6G9I8T3_9GAMM</name>
<proteinExistence type="predicted"/>
<evidence type="ECO:0000313" key="2">
    <source>
        <dbReference type="EMBL" id="QIQ20267.1"/>
    </source>
</evidence>
<dbReference type="KEGG" id="orb:IPMB12_00375"/>
<dbReference type="RefSeq" id="WP_166913849.1">
    <property type="nucleotide sequence ID" value="NZ_CP050253.1"/>
</dbReference>
<keyword evidence="1" id="KW-0472">Membrane</keyword>
<feature type="transmembrane region" description="Helical" evidence="1">
    <location>
        <begin position="47"/>
        <end position="68"/>
    </location>
</feature>
<dbReference type="FunCoup" id="A0A6G9I8T3">
    <property type="interactions" value="71"/>
</dbReference>
<dbReference type="Proteomes" id="UP000501168">
    <property type="component" value="Chromosome"/>
</dbReference>
<dbReference type="InParanoid" id="A0A6G9I8T3"/>
<dbReference type="AlphaFoldDB" id="A0A6G9I8T3"/>